<accession>A0ABW1NT98</accession>
<reference evidence="2" key="1">
    <citation type="journal article" date="2019" name="Int. J. Syst. Evol. Microbiol.">
        <title>The Global Catalogue of Microorganisms (GCM) 10K type strain sequencing project: providing services to taxonomists for standard genome sequencing and annotation.</title>
        <authorList>
            <consortium name="The Broad Institute Genomics Platform"/>
            <consortium name="The Broad Institute Genome Sequencing Center for Infectious Disease"/>
            <person name="Wu L."/>
            <person name="Ma J."/>
        </authorList>
    </citation>
    <scope>NUCLEOTIDE SEQUENCE [LARGE SCALE GENOMIC DNA]</scope>
    <source>
        <strain evidence="2">JCM 30346</strain>
    </source>
</reference>
<protein>
    <submittedName>
        <fullName evidence="1">U32 family peptidase</fullName>
    </submittedName>
</protein>
<dbReference type="Pfam" id="PF01136">
    <property type="entry name" value="Peptidase_U32"/>
    <property type="match status" value="1"/>
</dbReference>
<organism evidence="1 2">
    <name type="scientific">Sphaerisporangium aureirubrum</name>
    <dbReference type="NCBI Taxonomy" id="1544736"/>
    <lineage>
        <taxon>Bacteria</taxon>
        <taxon>Bacillati</taxon>
        <taxon>Actinomycetota</taxon>
        <taxon>Actinomycetes</taxon>
        <taxon>Streptosporangiales</taxon>
        <taxon>Streptosporangiaceae</taxon>
        <taxon>Sphaerisporangium</taxon>
    </lineage>
</organism>
<name>A0ABW1NT98_9ACTN</name>
<dbReference type="Proteomes" id="UP001596137">
    <property type="component" value="Unassembled WGS sequence"/>
</dbReference>
<evidence type="ECO:0000313" key="2">
    <source>
        <dbReference type="Proteomes" id="UP001596137"/>
    </source>
</evidence>
<proteinExistence type="predicted"/>
<dbReference type="RefSeq" id="WP_380761176.1">
    <property type="nucleotide sequence ID" value="NZ_JBHSRF010000080.1"/>
</dbReference>
<gene>
    <name evidence="1" type="ORF">ACFP1K_33945</name>
</gene>
<sequence>MSTTHELLVRLGLPAEDGPTPPSPGRFPDGAQYRVEIPSVEGPASLAAVLREAERLDVPVTRVSQGSGVGLLTDGEIGEMVGMAAAAGVELSLFARPCAGWDTSAMSRAPAGGGLAPAVRGQDQLVAVVDEIRRAADLGVRSVLIADLGVLAVFGQLRDSGELPPEMQAKVSVMLPIANAATAKVIADLGANTLNLPTDLTLPQIASIRTTVTQPLDIYIESPDNLGGFVRHYELPRLVELAAPVYTKFGLRNAPDIYPSGTHLEATAVALSIERVRRARLGLDLLTRAGSKAVFSTPGATGLALPVTGG</sequence>
<dbReference type="EMBL" id="JBHSRF010000080">
    <property type="protein sequence ID" value="MFC6086213.1"/>
    <property type="molecule type" value="Genomic_DNA"/>
</dbReference>
<keyword evidence="2" id="KW-1185">Reference proteome</keyword>
<evidence type="ECO:0000313" key="1">
    <source>
        <dbReference type="EMBL" id="MFC6086213.1"/>
    </source>
</evidence>
<comment type="caution">
    <text evidence="1">The sequence shown here is derived from an EMBL/GenBank/DDBJ whole genome shotgun (WGS) entry which is preliminary data.</text>
</comment>
<dbReference type="InterPro" id="IPR001539">
    <property type="entry name" value="Peptidase_U32"/>
</dbReference>